<dbReference type="AlphaFoldDB" id="A0A0S2F463"/>
<dbReference type="CDD" id="cd16841">
    <property type="entry name" value="RraA_family"/>
    <property type="match status" value="1"/>
</dbReference>
<proteinExistence type="predicted"/>
<dbReference type="SUPFAM" id="SSF89562">
    <property type="entry name" value="RraA-like"/>
    <property type="match status" value="1"/>
</dbReference>
<accession>A0A0S2F463</accession>
<keyword evidence="6" id="KW-0489">Methyltransferase</keyword>
<evidence type="ECO:0000256" key="4">
    <source>
        <dbReference type="ARBA" id="ARBA00030169"/>
    </source>
</evidence>
<evidence type="ECO:0000256" key="1">
    <source>
        <dbReference type="ARBA" id="ARBA00001968"/>
    </source>
</evidence>
<dbReference type="Proteomes" id="UP000060787">
    <property type="component" value="Chromosome"/>
</dbReference>
<dbReference type="InterPro" id="IPR005493">
    <property type="entry name" value="RraA/RraA-like"/>
</dbReference>
<dbReference type="GO" id="GO:0046872">
    <property type="term" value="F:metal ion binding"/>
    <property type="evidence" value="ECO:0007669"/>
    <property type="project" value="UniProtKB-KW"/>
</dbReference>
<dbReference type="Gene3D" id="3.50.30.40">
    <property type="entry name" value="Ribonuclease E inhibitor RraA/RraA-like"/>
    <property type="match status" value="1"/>
</dbReference>
<gene>
    <name evidence="6" type="ORF">LA76x_0192</name>
</gene>
<dbReference type="PANTHER" id="PTHR33254:SF4">
    <property type="entry name" value="4-HYDROXY-4-METHYL-2-OXOGLUTARATE ALDOLASE 3-RELATED"/>
    <property type="match status" value="1"/>
</dbReference>
<evidence type="ECO:0000313" key="6">
    <source>
        <dbReference type="EMBL" id="ALN78354.1"/>
    </source>
</evidence>
<evidence type="ECO:0000256" key="3">
    <source>
        <dbReference type="ARBA" id="ARBA00029596"/>
    </source>
</evidence>
<sequence length="235" mass="25535">MESVQLQRTYLDLTTPHVADACMRLGIPVRCAPAGMRPLWGDTHLVGRVRPARHYGSVDVFLEAIGLATPGDVLVVDNGGREDEACVGDLVTLEVSRANLSGIVIWGLHRDSAELRTIRLPIFSMGALPVGPQRLDAQDADALASATCGQHTVGIEDFVLGDGDGVLFIPLNRAAEVAEVAAAIRDTERRQAARMRLGTTLRQQSRFDEYLAARHTHGKLTFRQHLRAIGGEVEE</sequence>
<evidence type="ECO:0000313" key="7">
    <source>
        <dbReference type="Proteomes" id="UP000060787"/>
    </source>
</evidence>
<evidence type="ECO:0000256" key="2">
    <source>
        <dbReference type="ARBA" id="ARBA00016549"/>
    </source>
</evidence>
<keyword evidence="5" id="KW-0479">Metal-binding</keyword>
<feature type="binding site" evidence="5">
    <location>
        <position position="111"/>
    </location>
    <ligand>
        <name>Mg(2+)</name>
        <dbReference type="ChEBI" id="CHEBI:18420"/>
    </ligand>
</feature>
<feature type="binding site" evidence="5">
    <location>
        <position position="110"/>
    </location>
    <ligand>
        <name>substrate</name>
    </ligand>
</feature>
<comment type="cofactor">
    <cofactor evidence="5">
        <name>Mg(2+)</name>
        <dbReference type="ChEBI" id="CHEBI:18420"/>
    </cofactor>
</comment>
<reference evidence="6 7" key="1">
    <citation type="journal article" date="2015" name="BMC Genomics">
        <title>Comparative genomics and metabolic profiling of the genus Lysobacter.</title>
        <authorList>
            <person name="de Bruijn I."/>
            <person name="Cheng X."/>
            <person name="de Jager V."/>
            <person name="Exposito R.G."/>
            <person name="Watrous J."/>
            <person name="Patel N."/>
            <person name="Postma J."/>
            <person name="Dorrestein P.C."/>
            <person name="Kobayashi D."/>
            <person name="Raaijmakers J.M."/>
        </authorList>
    </citation>
    <scope>NUCLEOTIDE SEQUENCE [LARGE SCALE GENOMIC DNA]</scope>
    <source>
        <strain evidence="6 7">76</strain>
    </source>
</reference>
<protein>
    <recommendedName>
        <fullName evidence="2">Putative 4-hydroxy-4-methyl-2-oxoglutarate aldolase</fullName>
    </recommendedName>
    <alternativeName>
        <fullName evidence="3">Regulator of ribonuclease activity homolog</fullName>
    </alternativeName>
    <alternativeName>
        <fullName evidence="4">RraA-like protein</fullName>
    </alternativeName>
</protein>
<dbReference type="PANTHER" id="PTHR33254">
    <property type="entry name" value="4-HYDROXY-4-METHYL-2-OXOGLUTARATE ALDOLASE 3-RELATED"/>
    <property type="match status" value="1"/>
</dbReference>
<keyword evidence="7" id="KW-1185">Reference proteome</keyword>
<organism evidence="6 7">
    <name type="scientific">Lysobacter antibioticus</name>
    <dbReference type="NCBI Taxonomy" id="84531"/>
    <lineage>
        <taxon>Bacteria</taxon>
        <taxon>Pseudomonadati</taxon>
        <taxon>Pseudomonadota</taxon>
        <taxon>Gammaproteobacteria</taxon>
        <taxon>Lysobacterales</taxon>
        <taxon>Lysobacteraceae</taxon>
        <taxon>Lysobacter</taxon>
    </lineage>
</organism>
<dbReference type="Pfam" id="PF03737">
    <property type="entry name" value="RraA-like"/>
    <property type="match status" value="1"/>
</dbReference>
<name>A0A0S2F463_LYSAN</name>
<dbReference type="KEGG" id="lab:LA76x_0192"/>
<dbReference type="GO" id="GO:0008168">
    <property type="term" value="F:methyltransferase activity"/>
    <property type="evidence" value="ECO:0007669"/>
    <property type="project" value="UniProtKB-KW"/>
</dbReference>
<comment type="cofactor">
    <cofactor evidence="1">
        <name>a divalent metal cation</name>
        <dbReference type="ChEBI" id="CHEBI:60240"/>
    </cofactor>
</comment>
<dbReference type="GO" id="GO:0032259">
    <property type="term" value="P:methylation"/>
    <property type="evidence" value="ECO:0007669"/>
    <property type="project" value="UniProtKB-KW"/>
</dbReference>
<dbReference type="RefSeq" id="WP_057916185.1">
    <property type="nucleotide sequence ID" value="NZ_CP011129.1"/>
</dbReference>
<dbReference type="EMBL" id="CP011129">
    <property type="protein sequence ID" value="ALN78354.1"/>
    <property type="molecule type" value="Genomic_DNA"/>
</dbReference>
<dbReference type="InterPro" id="IPR036704">
    <property type="entry name" value="RraA/RraA-like_sf"/>
</dbReference>
<keyword evidence="5" id="KW-0460">Magnesium</keyword>
<feature type="binding site" evidence="5">
    <location>
        <begin position="88"/>
        <end position="91"/>
    </location>
    <ligand>
        <name>substrate</name>
    </ligand>
</feature>
<dbReference type="PATRIC" id="fig|84531.8.peg.197"/>
<dbReference type="STRING" id="84531.LA76x_0192"/>
<evidence type="ECO:0000256" key="5">
    <source>
        <dbReference type="PIRSR" id="PIRSR605493-1"/>
    </source>
</evidence>
<keyword evidence="6" id="KW-0808">Transferase</keyword>